<evidence type="ECO:0000256" key="1">
    <source>
        <dbReference type="ARBA" id="ARBA00023187"/>
    </source>
</evidence>
<organism evidence="5 6">
    <name type="scientific">Gonium pectorale</name>
    <name type="common">Green alga</name>
    <dbReference type="NCBI Taxonomy" id="33097"/>
    <lineage>
        <taxon>Eukaryota</taxon>
        <taxon>Viridiplantae</taxon>
        <taxon>Chlorophyta</taxon>
        <taxon>core chlorophytes</taxon>
        <taxon>Chlorophyceae</taxon>
        <taxon>CS clade</taxon>
        <taxon>Chlamydomonadales</taxon>
        <taxon>Volvocaceae</taxon>
        <taxon>Gonium</taxon>
    </lineage>
</organism>
<dbReference type="EMBL" id="LSYV01000009">
    <property type="protein sequence ID" value="KXZ52904.1"/>
    <property type="molecule type" value="Genomic_DNA"/>
</dbReference>
<dbReference type="GO" id="GO:0003723">
    <property type="term" value="F:RNA binding"/>
    <property type="evidence" value="ECO:0007669"/>
    <property type="project" value="UniProtKB-UniRule"/>
</dbReference>
<evidence type="ECO:0000259" key="4">
    <source>
        <dbReference type="PROSITE" id="PS50102"/>
    </source>
</evidence>
<evidence type="ECO:0000256" key="3">
    <source>
        <dbReference type="SAM" id="MobiDB-lite"/>
    </source>
</evidence>
<evidence type="ECO:0000313" key="5">
    <source>
        <dbReference type="EMBL" id="KXZ52904.1"/>
    </source>
</evidence>
<dbReference type="InterPro" id="IPR050907">
    <property type="entry name" value="SRSF"/>
</dbReference>
<dbReference type="InterPro" id="IPR012677">
    <property type="entry name" value="Nucleotide-bd_a/b_plait_sf"/>
</dbReference>
<dbReference type="InterPro" id="IPR003954">
    <property type="entry name" value="RRM_euk-type"/>
</dbReference>
<gene>
    <name evidence="5" type="ORF">GPECTOR_8g283</name>
</gene>
<dbReference type="SMART" id="SM00361">
    <property type="entry name" value="RRM_1"/>
    <property type="match status" value="1"/>
</dbReference>
<dbReference type="GO" id="GO:0008380">
    <property type="term" value="P:RNA splicing"/>
    <property type="evidence" value="ECO:0007669"/>
    <property type="project" value="UniProtKB-KW"/>
</dbReference>
<keyword evidence="2" id="KW-0694">RNA-binding</keyword>
<protein>
    <recommendedName>
        <fullName evidence="4">RRM domain-containing protein</fullName>
    </recommendedName>
</protein>
<dbReference type="AlphaFoldDB" id="A0A150GSZ5"/>
<dbReference type="SUPFAM" id="SSF54928">
    <property type="entry name" value="RNA-binding domain, RBD"/>
    <property type="match status" value="2"/>
</dbReference>
<evidence type="ECO:0000313" key="6">
    <source>
        <dbReference type="Proteomes" id="UP000075714"/>
    </source>
</evidence>
<dbReference type="InterPro" id="IPR035979">
    <property type="entry name" value="RBD_domain_sf"/>
</dbReference>
<dbReference type="InterPro" id="IPR000504">
    <property type="entry name" value="RRM_dom"/>
</dbReference>
<dbReference type="PROSITE" id="PS50102">
    <property type="entry name" value="RRM"/>
    <property type="match status" value="1"/>
</dbReference>
<evidence type="ECO:0000256" key="2">
    <source>
        <dbReference type="PROSITE-ProRule" id="PRU00176"/>
    </source>
</evidence>
<keyword evidence="1" id="KW-0508">mRNA splicing</keyword>
<accession>A0A150GSZ5</accession>
<keyword evidence="1" id="KW-0507">mRNA processing</keyword>
<dbReference type="OrthoDB" id="5970at2759"/>
<reference evidence="6" key="1">
    <citation type="journal article" date="2016" name="Nat. Commun.">
        <title>The Gonium pectorale genome demonstrates co-option of cell cycle regulation during the evolution of multicellularity.</title>
        <authorList>
            <person name="Hanschen E.R."/>
            <person name="Marriage T.N."/>
            <person name="Ferris P.J."/>
            <person name="Hamaji T."/>
            <person name="Toyoda A."/>
            <person name="Fujiyama A."/>
            <person name="Neme R."/>
            <person name="Noguchi H."/>
            <person name="Minakuchi Y."/>
            <person name="Suzuki M."/>
            <person name="Kawai-Toyooka H."/>
            <person name="Smith D.R."/>
            <person name="Sparks H."/>
            <person name="Anderson J."/>
            <person name="Bakaric R."/>
            <person name="Luria V."/>
            <person name="Karger A."/>
            <person name="Kirschner M.W."/>
            <person name="Durand P.M."/>
            <person name="Michod R.E."/>
            <person name="Nozaki H."/>
            <person name="Olson B.J."/>
        </authorList>
    </citation>
    <scope>NUCLEOTIDE SEQUENCE [LARGE SCALE GENOMIC DNA]</scope>
    <source>
        <strain evidence="6">NIES-2863</strain>
    </source>
</reference>
<dbReference type="PANTHER" id="PTHR23147">
    <property type="entry name" value="SERINE/ARGININE RICH SPLICING FACTOR"/>
    <property type="match status" value="1"/>
</dbReference>
<keyword evidence="6" id="KW-1185">Reference proteome</keyword>
<dbReference type="SMART" id="SM00360">
    <property type="entry name" value="RRM"/>
    <property type="match status" value="1"/>
</dbReference>
<dbReference type="Gene3D" id="3.30.70.330">
    <property type="match status" value="2"/>
</dbReference>
<name>A0A150GSZ5_GONPE</name>
<sequence length="160" mass="19157">MKTDMKTGFAFVYMRYKEDGDEAVRRLDRSEWGRKRRLLRVEWAQHKESDLKRDTRPSRTLFVVNFDVRRTSERDIERFFMRYGNLTRVQIKKNYAFVQFPDVESAVRALERTNGAQMDGRTLTVEYVQNEDPSFRDDRGGRDSRSPAERKAERSPSYDR</sequence>
<feature type="region of interest" description="Disordered" evidence="3">
    <location>
        <begin position="121"/>
        <end position="160"/>
    </location>
</feature>
<dbReference type="Proteomes" id="UP000075714">
    <property type="component" value="Unassembled WGS sequence"/>
</dbReference>
<dbReference type="Pfam" id="PF00076">
    <property type="entry name" value="RRM_1"/>
    <property type="match status" value="1"/>
</dbReference>
<feature type="compositionally biased region" description="Basic and acidic residues" evidence="3">
    <location>
        <begin position="133"/>
        <end position="160"/>
    </location>
</feature>
<dbReference type="STRING" id="33097.A0A150GSZ5"/>
<comment type="caution">
    <text evidence="5">The sequence shown here is derived from an EMBL/GenBank/DDBJ whole genome shotgun (WGS) entry which is preliminary data.</text>
</comment>
<proteinExistence type="predicted"/>
<feature type="domain" description="RRM" evidence="4">
    <location>
        <begin position="59"/>
        <end position="130"/>
    </location>
</feature>